<dbReference type="Pfam" id="PF03881">
    <property type="entry name" value="Fructosamin_kin"/>
    <property type="match status" value="1"/>
</dbReference>
<comment type="catalytic activity">
    <reaction evidence="2">
        <text>N(6)-D-ribulosyl-L-lysyl-[protein] + ATP = N(6)-(3-O-phospho-D-ribulosyl)-L-lysyl-[protein] + ADP + H(+)</text>
        <dbReference type="Rhea" id="RHEA:48432"/>
        <dbReference type="Rhea" id="RHEA-COMP:12103"/>
        <dbReference type="Rhea" id="RHEA-COMP:12104"/>
        <dbReference type="ChEBI" id="CHEBI:15378"/>
        <dbReference type="ChEBI" id="CHEBI:30616"/>
        <dbReference type="ChEBI" id="CHEBI:90418"/>
        <dbReference type="ChEBI" id="CHEBI:90420"/>
        <dbReference type="ChEBI" id="CHEBI:456216"/>
        <dbReference type="EC" id="2.7.1.172"/>
    </reaction>
    <physiologicalReaction direction="left-to-right" evidence="2">
        <dbReference type="Rhea" id="RHEA:48433"/>
    </physiologicalReaction>
</comment>
<protein>
    <recommendedName>
        <fullName evidence="1">protein-ribulosamine 3-kinase</fullName>
        <ecNumber evidence="1">2.7.1.172</ecNumber>
    </recommendedName>
</protein>
<dbReference type="EC" id="2.7.1.172" evidence="1"/>
<keyword evidence="3" id="KW-1185">Reference proteome</keyword>
<name>A0A3Q0JB81_DIACI</name>
<dbReference type="GO" id="GO:0102193">
    <property type="term" value="F:protein-ribulosamine 3-kinase activity"/>
    <property type="evidence" value="ECO:0007669"/>
    <property type="project" value="UniProtKB-EC"/>
</dbReference>
<dbReference type="AlphaFoldDB" id="A0A3Q0JB81"/>
<dbReference type="PaxDb" id="121845-A0A3Q0JB81"/>
<evidence type="ECO:0000256" key="2">
    <source>
        <dbReference type="ARBA" id="ARBA00048655"/>
    </source>
</evidence>
<sequence>MPDLEDTLKKELECEVVKPFGARSGSFRMFDTDKYGKVFVKICSDKKIARPMFEAEMVGLNMLRELNLPNVSIAKAYKVIDLPYMKGGACLVIDYLFTENMFSEERQRDLGKALAHLHLHNARMKTEQPEKYVSKFGFNMSTYCGRIPQDNSWKDNWVVRRIF</sequence>
<evidence type="ECO:0000313" key="3">
    <source>
        <dbReference type="Proteomes" id="UP000079169"/>
    </source>
</evidence>
<gene>
    <name evidence="4" type="primary">LOC103515483</name>
</gene>
<reference evidence="4" key="1">
    <citation type="submission" date="2025-08" db="UniProtKB">
        <authorList>
            <consortium name="RefSeq"/>
        </authorList>
    </citation>
    <scope>IDENTIFICATION</scope>
</reference>
<organism evidence="3 4">
    <name type="scientific">Diaphorina citri</name>
    <name type="common">Asian citrus psyllid</name>
    <dbReference type="NCBI Taxonomy" id="121845"/>
    <lineage>
        <taxon>Eukaryota</taxon>
        <taxon>Metazoa</taxon>
        <taxon>Ecdysozoa</taxon>
        <taxon>Arthropoda</taxon>
        <taxon>Hexapoda</taxon>
        <taxon>Insecta</taxon>
        <taxon>Pterygota</taxon>
        <taxon>Neoptera</taxon>
        <taxon>Paraneoptera</taxon>
        <taxon>Hemiptera</taxon>
        <taxon>Sternorrhyncha</taxon>
        <taxon>Psylloidea</taxon>
        <taxon>Psyllidae</taxon>
        <taxon>Diaphorininae</taxon>
        <taxon>Diaphorina</taxon>
    </lineage>
</organism>
<dbReference type="Gene3D" id="3.90.1200.10">
    <property type="match status" value="1"/>
</dbReference>
<dbReference type="GeneID" id="103515483"/>
<dbReference type="SUPFAM" id="SSF56112">
    <property type="entry name" value="Protein kinase-like (PK-like)"/>
    <property type="match status" value="1"/>
</dbReference>
<proteinExistence type="predicted"/>
<dbReference type="Proteomes" id="UP000079169">
    <property type="component" value="Unplaced"/>
</dbReference>
<evidence type="ECO:0000256" key="1">
    <source>
        <dbReference type="ARBA" id="ARBA00011961"/>
    </source>
</evidence>
<dbReference type="PANTHER" id="PTHR12149:SF8">
    <property type="entry name" value="PROTEIN-RIBULOSAMINE 3-KINASE"/>
    <property type="match status" value="1"/>
</dbReference>
<evidence type="ECO:0000313" key="4">
    <source>
        <dbReference type="RefSeq" id="XP_026683980.1"/>
    </source>
</evidence>
<dbReference type="RefSeq" id="XP_026683980.1">
    <property type="nucleotide sequence ID" value="XM_026828179.1"/>
</dbReference>
<dbReference type="KEGG" id="dci:103515483"/>
<dbReference type="InterPro" id="IPR011009">
    <property type="entry name" value="Kinase-like_dom_sf"/>
</dbReference>
<dbReference type="PANTHER" id="PTHR12149">
    <property type="entry name" value="FRUCTOSAMINE 3 KINASE-RELATED PROTEIN"/>
    <property type="match status" value="1"/>
</dbReference>
<dbReference type="InterPro" id="IPR016477">
    <property type="entry name" value="Fructo-/Ketosamine-3-kinase"/>
</dbReference>
<accession>A0A3Q0JB81</accession>
<dbReference type="STRING" id="121845.A0A3Q0JB81"/>